<evidence type="ECO:0000313" key="3">
    <source>
        <dbReference type="Proteomes" id="UP001500767"/>
    </source>
</evidence>
<evidence type="ECO:0000313" key="2">
    <source>
        <dbReference type="EMBL" id="GAA3574345.1"/>
    </source>
</evidence>
<sequence>MVDAGAVGSRTGRLVFVCHANHCRSPMMELLLRAALEAAGPSAPPVLVGSAGTYAHPGVPAHPSVVQVLAERGVDASLWRSTALDVATVRAADLVVTAAAEQRRDVVALAGPEAAAKTFTLLDLAAWLEAAPGGGGPERGVDALLARAAAGRERSGPVAYERDLPDPMGRSVRQFRLCRRRVEAALVPFVETLAGVSPGATRGRRG</sequence>
<dbReference type="InterPro" id="IPR023485">
    <property type="entry name" value="Ptyr_pPase"/>
</dbReference>
<dbReference type="SMART" id="SM00226">
    <property type="entry name" value="LMWPc"/>
    <property type="match status" value="1"/>
</dbReference>
<dbReference type="EMBL" id="BAAAYR010000004">
    <property type="protein sequence ID" value="GAA3574345.1"/>
    <property type="molecule type" value="Genomic_DNA"/>
</dbReference>
<accession>A0ABP6Y0L1</accession>
<dbReference type="InterPro" id="IPR050438">
    <property type="entry name" value="LMW_PTPase"/>
</dbReference>
<reference evidence="3" key="1">
    <citation type="journal article" date="2019" name="Int. J. Syst. Evol. Microbiol.">
        <title>The Global Catalogue of Microorganisms (GCM) 10K type strain sequencing project: providing services to taxonomists for standard genome sequencing and annotation.</title>
        <authorList>
            <consortium name="The Broad Institute Genomics Platform"/>
            <consortium name="The Broad Institute Genome Sequencing Center for Infectious Disease"/>
            <person name="Wu L."/>
            <person name="Ma J."/>
        </authorList>
    </citation>
    <scope>NUCLEOTIDE SEQUENCE [LARGE SCALE GENOMIC DNA]</scope>
    <source>
        <strain evidence="3">JCM 16540</strain>
    </source>
</reference>
<dbReference type="InterPro" id="IPR036196">
    <property type="entry name" value="Ptyr_pPase_sf"/>
</dbReference>
<dbReference type="Gene3D" id="3.40.50.2300">
    <property type="match status" value="1"/>
</dbReference>
<gene>
    <name evidence="2" type="ORF">GCM10022197_34170</name>
</gene>
<evidence type="ECO:0000259" key="1">
    <source>
        <dbReference type="SMART" id="SM00226"/>
    </source>
</evidence>
<feature type="domain" description="Phosphotyrosine protein phosphatase I" evidence="1">
    <location>
        <begin position="12"/>
        <end position="192"/>
    </location>
</feature>
<keyword evidence="3" id="KW-1185">Reference proteome</keyword>
<dbReference type="RefSeq" id="WP_204910121.1">
    <property type="nucleotide sequence ID" value="NZ_BAAAYR010000004.1"/>
</dbReference>
<dbReference type="Proteomes" id="UP001500767">
    <property type="component" value="Unassembled WGS sequence"/>
</dbReference>
<dbReference type="SUPFAM" id="SSF52788">
    <property type="entry name" value="Phosphotyrosine protein phosphatases I"/>
    <property type="match status" value="1"/>
</dbReference>
<dbReference type="Pfam" id="PF01451">
    <property type="entry name" value="LMWPc"/>
    <property type="match status" value="1"/>
</dbReference>
<comment type="caution">
    <text evidence="2">The sequence shown here is derived from an EMBL/GenBank/DDBJ whole genome shotgun (WGS) entry which is preliminary data.</text>
</comment>
<name>A0ABP6Y0L1_9ACTN</name>
<dbReference type="PANTHER" id="PTHR11717:SF31">
    <property type="entry name" value="LOW MOLECULAR WEIGHT PROTEIN-TYROSINE-PHOSPHATASE ETP-RELATED"/>
    <property type="match status" value="1"/>
</dbReference>
<organism evidence="2 3">
    <name type="scientific">Microlunatus spumicola</name>
    <dbReference type="NCBI Taxonomy" id="81499"/>
    <lineage>
        <taxon>Bacteria</taxon>
        <taxon>Bacillati</taxon>
        <taxon>Actinomycetota</taxon>
        <taxon>Actinomycetes</taxon>
        <taxon>Propionibacteriales</taxon>
        <taxon>Propionibacteriaceae</taxon>
        <taxon>Microlunatus</taxon>
    </lineage>
</organism>
<proteinExistence type="predicted"/>
<protein>
    <recommendedName>
        <fullName evidence="1">Phosphotyrosine protein phosphatase I domain-containing protein</fullName>
    </recommendedName>
</protein>
<dbReference type="PANTHER" id="PTHR11717">
    <property type="entry name" value="LOW MOLECULAR WEIGHT PROTEIN TYROSINE PHOSPHATASE"/>
    <property type="match status" value="1"/>
</dbReference>